<dbReference type="NCBIfam" id="TIGR02867">
    <property type="entry name" value="spore_II_P"/>
    <property type="match status" value="1"/>
</dbReference>
<comment type="caution">
    <text evidence="2">The sequence shown here is derived from an EMBL/GenBank/DDBJ whole genome shotgun (WGS) entry which is preliminary data.</text>
</comment>
<gene>
    <name evidence="2" type="primary">spoIIP</name>
    <name evidence="2" type="ORF">ACFQPF_00305</name>
</gene>
<keyword evidence="1" id="KW-0812">Transmembrane</keyword>
<dbReference type="InterPro" id="IPR010897">
    <property type="entry name" value="Spore_II_P"/>
</dbReference>
<reference evidence="3" key="1">
    <citation type="journal article" date="2019" name="Int. J. Syst. Evol. Microbiol.">
        <title>The Global Catalogue of Microorganisms (GCM) 10K type strain sequencing project: providing services to taxonomists for standard genome sequencing and annotation.</title>
        <authorList>
            <consortium name="The Broad Institute Genomics Platform"/>
            <consortium name="The Broad Institute Genome Sequencing Center for Infectious Disease"/>
            <person name="Wu L."/>
            <person name="Ma J."/>
        </authorList>
    </citation>
    <scope>NUCLEOTIDE SEQUENCE [LARGE SCALE GENOMIC DNA]</scope>
    <source>
        <strain evidence="3">NBRC 106396</strain>
    </source>
</reference>
<dbReference type="Pfam" id="PF07454">
    <property type="entry name" value="SpoIIP"/>
    <property type="match status" value="1"/>
</dbReference>
<sequence length="379" mass="42043">MFIPSFLLKKLPLYIVSALIFIVLSTSFITSFESKYRLSSSSLHHWLAEFSGEALVYVLGFENRYFAQVLPEQSKPPSMSAVMLELATSIKPGDIRSLLGNELPGFAQFDSTIVVAGEGTDYTNIAHESPPPIEFLMDGKEAEVQNVERLEDPDLTENPGTPPSAQGKKVAYIYHSHSWESFIPHLKGVKNPDNAVHSKVNITMVGKKLGAELEKRGIGTVVDTTNMTELLRKNNTDYKKSYPMARTLVQEAMAGNSGMTMLFDLHRDSLGREKTTREINGKNYAKILFVVGASNPNYEKNEQMAKELHALLQKKYPGLSRGVIKKNKQKGNGVYNQDLSSQAMLIEFGGVGNSFDELNRSAEAVAEAIADYYFKGSKQ</sequence>
<evidence type="ECO:0000256" key="1">
    <source>
        <dbReference type="SAM" id="Phobius"/>
    </source>
</evidence>
<feature type="transmembrane region" description="Helical" evidence="1">
    <location>
        <begin position="12"/>
        <end position="32"/>
    </location>
</feature>
<organism evidence="2 3">
    <name type="scientific">Fictibacillus iocasae</name>
    <dbReference type="NCBI Taxonomy" id="2715437"/>
    <lineage>
        <taxon>Bacteria</taxon>
        <taxon>Bacillati</taxon>
        <taxon>Bacillota</taxon>
        <taxon>Bacilli</taxon>
        <taxon>Bacillales</taxon>
        <taxon>Fictibacillaceae</taxon>
        <taxon>Fictibacillus</taxon>
    </lineage>
</organism>
<dbReference type="RefSeq" id="WP_379744772.1">
    <property type="nucleotide sequence ID" value="NZ_JBHTCP010000002.1"/>
</dbReference>
<dbReference type="Gene3D" id="3.40.630.40">
    <property type="entry name" value="Zn-dependent exopeptidases"/>
    <property type="match status" value="1"/>
</dbReference>
<evidence type="ECO:0000313" key="2">
    <source>
        <dbReference type="EMBL" id="MFC7370116.1"/>
    </source>
</evidence>
<dbReference type="SUPFAM" id="SSF53187">
    <property type="entry name" value="Zn-dependent exopeptidases"/>
    <property type="match status" value="1"/>
</dbReference>
<protein>
    <submittedName>
        <fullName evidence="2">Stage II sporulation protein P</fullName>
    </submittedName>
</protein>
<name>A0ABW2NI76_9BACL</name>
<proteinExistence type="predicted"/>
<dbReference type="EMBL" id="JBHTCP010000002">
    <property type="protein sequence ID" value="MFC7370116.1"/>
    <property type="molecule type" value="Genomic_DNA"/>
</dbReference>
<evidence type="ECO:0000313" key="3">
    <source>
        <dbReference type="Proteomes" id="UP001596549"/>
    </source>
</evidence>
<keyword evidence="1" id="KW-0472">Membrane</keyword>
<dbReference type="Proteomes" id="UP001596549">
    <property type="component" value="Unassembled WGS sequence"/>
</dbReference>
<accession>A0ABW2NI76</accession>
<keyword evidence="1" id="KW-1133">Transmembrane helix</keyword>
<keyword evidence="3" id="KW-1185">Reference proteome</keyword>